<dbReference type="GO" id="GO:0006633">
    <property type="term" value="P:fatty acid biosynthetic process"/>
    <property type="evidence" value="ECO:0007669"/>
    <property type="project" value="UniProtKB-KW"/>
</dbReference>
<dbReference type="GO" id="GO:0004315">
    <property type="term" value="F:3-oxoacyl-[acyl-carrier-protein] synthase activity"/>
    <property type="evidence" value="ECO:0007669"/>
    <property type="project" value="InterPro"/>
</dbReference>
<evidence type="ECO:0000256" key="6">
    <source>
        <dbReference type="ARBA" id="ARBA00022832"/>
    </source>
</evidence>
<comment type="similarity">
    <text evidence="2">Belongs to the thiolase-like superfamily. FabH family.</text>
</comment>
<dbReference type="NCBIfam" id="NF006829">
    <property type="entry name" value="PRK09352.1"/>
    <property type="match status" value="1"/>
</dbReference>
<keyword evidence="5" id="KW-0808">Transferase</keyword>
<dbReference type="Pfam" id="PF08545">
    <property type="entry name" value="ACP_syn_III"/>
    <property type="match status" value="1"/>
</dbReference>
<dbReference type="STRING" id="114686.BM536_008015"/>
<feature type="domain" description="Beta-ketoacyl-[acyl-carrier-protein] synthase III C-terminal" evidence="10">
    <location>
        <begin position="239"/>
        <end position="328"/>
    </location>
</feature>
<evidence type="ECO:0000313" key="12">
    <source>
        <dbReference type="EMBL" id="OQD56245.1"/>
    </source>
</evidence>
<dbReference type="OrthoDB" id="9815506at2"/>
<dbReference type="CDD" id="cd00830">
    <property type="entry name" value="KAS_III"/>
    <property type="match status" value="1"/>
</dbReference>
<evidence type="ECO:0000256" key="5">
    <source>
        <dbReference type="ARBA" id="ARBA00022679"/>
    </source>
</evidence>
<evidence type="ECO:0000256" key="4">
    <source>
        <dbReference type="ARBA" id="ARBA00022516"/>
    </source>
</evidence>
<evidence type="ECO:0000256" key="8">
    <source>
        <dbReference type="ARBA" id="ARBA00023160"/>
    </source>
</evidence>
<dbReference type="InterPro" id="IPR013747">
    <property type="entry name" value="ACP_syn_III_C"/>
</dbReference>
<keyword evidence="9" id="KW-0012">Acyltransferase</keyword>
<dbReference type="Pfam" id="PF08541">
    <property type="entry name" value="ACP_syn_III_C"/>
    <property type="match status" value="1"/>
</dbReference>
<comment type="caution">
    <text evidence="12">The sequence shown here is derived from an EMBL/GenBank/DDBJ whole genome shotgun (WGS) entry which is preliminary data.</text>
</comment>
<dbReference type="InterPro" id="IPR013751">
    <property type="entry name" value="ACP_syn_III_N"/>
</dbReference>
<reference evidence="13" key="1">
    <citation type="submission" date="2016-11" db="EMBL/GenBank/DDBJ databases">
        <authorList>
            <person name="Schniete J.K."/>
            <person name="Salih T."/>
            <person name="Algora Gallardo L."/>
            <person name="Martinez Fernandez S."/>
            <person name="Herron P.R."/>
        </authorList>
    </citation>
    <scope>NUCLEOTIDE SEQUENCE [LARGE SCALE GENOMIC DNA]</scope>
    <source>
        <strain evidence="13">DSM 41896</strain>
    </source>
</reference>
<protein>
    <submittedName>
        <fullName evidence="12">3-oxoacyl-ACP synthase</fullName>
    </submittedName>
</protein>
<gene>
    <name evidence="12" type="ORF">BM536_008015</name>
</gene>
<evidence type="ECO:0000256" key="1">
    <source>
        <dbReference type="ARBA" id="ARBA00005189"/>
    </source>
</evidence>
<comment type="pathway">
    <text evidence="1">Lipid metabolism.</text>
</comment>
<feature type="domain" description="Beta-ketoacyl-[acyl-carrier-protein] synthase III N-terminal" evidence="11">
    <location>
        <begin position="109"/>
        <end position="188"/>
    </location>
</feature>
<keyword evidence="4" id="KW-0444">Lipid biosynthesis</keyword>
<keyword evidence="6" id="KW-0276">Fatty acid metabolism</keyword>
<name>A0A1V6MV72_9ACTN</name>
<dbReference type="SUPFAM" id="SSF53901">
    <property type="entry name" value="Thiolase-like"/>
    <property type="match status" value="1"/>
</dbReference>
<sequence>MPNGILRVAGHVPSRVVDNQRIGAWAATSEEWIEERTGVRERRYVDEESATSDLAAAAATQLLSPPHGAPYEPSEIDALIVATTTPDQPQPATAVFVQAQLGLGTVPAFDLNAVCSGFLYALDVADAMLCAHRDWRNVLVIGADTYSTIMDRTDRRTVSLFGDGAGAVLVGRVPDGYGIHATSLLADGTTTDHVRVEGGGSRRPAATLQDPAAHHFRMNGRAVKDWAVQHVPKAVHQALDESGLHLDDIDRAVFHQGNLRLVHTLADTLGIDSRKVAVTADRYGNTAAASIPLTLSESHRAAPLNRGERVLMASVGGGMTAGAAVMTWY</sequence>
<evidence type="ECO:0000256" key="2">
    <source>
        <dbReference type="ARBA" id="ARBA00008642"/>
    </source>
</evidence>
<organism evidence="12 13">
    <name type="scientific">Streptomyces phaeoluteigriseus</name>
    <dbReference type="NCBI Taxonomy" id="114686"/>
    <lineage>
        <taxon>Bacteria</taxon>
        <taxon>Bacillati</taxon>
        <taxon>Actinomycetota</taxon>
        <taxon>Actinomycetes</taxon>
        <taxon>Kitasatosporales</taxon>
        <taxon>Streptomycetaceae</taxon>
        <taxon>Streptomyces</taxon>
        <taxon>Streptomyces aurantiacus group</taxon>
    </lineage>
</organism>
<dbReference type="GO" id="GO:0044550">
    <property type="term" value="P:secondary metabolite biosynthetic process"/>
    <property type="evidence" value="ECO:0007669"/>
    <property type="project" value="TreeGrafter"/>
</dbReference>
<keyword evidence="8" id="KW-0275">Fatty acid biosynthesis</keyword>
<evidence type="ECO:0000256" key="7">
    <source>
        <dbReference type="ARBA" id="ARBA00023098"/>
    </source>
</evidence>
<keyword evidence="7" id="KW-0443">Lipid metabolism</keyword>
<accession>A0A1V6MV72</accession>
<evidence type="ECO:0000259" key="10">
    <source>
        <dbReference type="Pfam" id="PF08541"/>
    </source>
</evidence>
<evidence type="ECO:0000259" key="11">
    <source>
        <dbReference type="Pfam" id="PF08545"/>
    </source>
</evidence>
<evidence type="ECO:0000313" key="13">
    <source>
        <dbReference type="Proteomes" id="UP000184286"/>
    </source>
</evidence>
<dbReference type="PANTHER" id="PTHR34069:SF2">
    <property type="entry name" value="BETA-KETOACYL-[ACYL-CARRIER-PROTEIN] SYNTHASE III"/>
    <property type="match status" value="1"/>
</dbReference>
<dbReference type="EMBL" id="MPOH02000009">
    <property type="protein sequence ID" value="OQD56245.1"/>
    <property type="molecule type" value="Genomic_DNA"/>
</dbReference>
<dbReference type="NCBIfam" id="TIGR00747">
    <property type="entry name" value="fabH"/>
    <property type="match status" value="1"/>
</dbReference>
<dbReference type="Proteomes" id="UP000184286">
    <property type="component" value="Unassembled WGS sequence"/>
</dbReference>
<evidence type="ECO:0000256" key="3">
    <source>
        <dbReference type="ARBA" id="ARBA00022490"/>
    </source>
</evidence>
<reference evidence="12 13" key="2">
    <citation type="submission" date="2017-02" db="EMBL/GenBank/DDBJ databases">
        <title>Draft genome sequence of Streptomyces phaeoluteigriseus type strain DSM41896.</title>
        <authorList>
            <person name="Salih T.S."/>
            <person name="Algora Gallardo L."/>
            <person name="Melo Santos T."/>
            <person name="Filgueira Martinez S."/>
            <person name="Herron P.R."/>
        </authorList>
    </citation>
    <scope>NUCLEOTIDE SEQUENCE [LARGE SCALE GENOMIC DNA]</scope>
    <source>
        <strain evidence="12 13">DSM 41896</strain>
    </source>
</reference>
<dbReference type="InterPro" id="IPR004655">
    <property type="entry name" value="FabH"/>
</dbReference>
<dbReference type="InterPro" id="IPR016039">
    <property type="entry name" value="Thiolase-like"/>
</dbReference>
<proteinExistence type="inferred from homology"/>
<evidence type="ECO:0000256" key="9">
    <source>
        <dbReference type="ARBA" id="ARBA00023315"/>
    </source>
</evidence>
<dbReference type="RefSeq" id="WP_073492486.1">
    <property type="nucleotide sequence ID" value="NZ_MPOH02000009.1"/>
</dbReference>
<dbReference type="PANTHER" id="PTHR34069">
    <property type="entry name" value="3-OXOACYL-[ACYL-CARRIER-PROTEIN] SYNTHASE 3"/>
    <property type="match status" value="1"/>
</dbReference>
<dbReference type="Gene3D" id="3.40.47.10">
    <property type="match status" value="1"/>
</dbReference>
<keyword evidence="3" id="KW-0963">Cytoplasm</keyword>
<dbReference type="AlphaFoldDB" id="A0A1V6MV72"/>